<organism evidence="1 2">
    <name type="scientific">Aphanizomenon flos-aquae WA102</name>
    <dbReference type="NCBI Taxonomy" id="1710896"/>
    <lineage>
        <taxon>Bacteria</taxon>
        <taxon>Bacillati</taxon>
        <taxon>Cyanobacteriota</taxon>
        <taxon>Cyanophyceae</taxon>
        <taxon>Nostocales</taxon>
        <taxon>Aphanizomenonaceae</taxon>
        <taxon>Aphanizomenon</taxon>
    </lineage>
</organism>
<gene>
    <name evidence="1" type="ORF">AN484_11465</name>
</gene>
<sequence length="73" mass="8748">MKSISGFEIPGFDIVPICKECHQNSYGTSKSRRSLHYHKIWIQRGGIDNHQHWFTAWRLRINYLILFLWGIVF</sequence>
<name>A0A1B7X2K9_APHFL</name>
<dbReference type="AlphaFoldDB" id="A0A1B7X2K9"/>
<comment type="caution">
    <text evidence="1">The sequence shown here is derived from an EMBL/GenBank/DDBJ whole genome shotgun (WGS) entry which is preliminary data.</text>
</comment>
<protein>
    <submittedName>
        <fullName evidence="1">Uncharacterized protein</fullName>
    </submittedName>
</protein>
<accession>A0A1B7X2K9</accession>
<proteinExistence type="predicted"/>
<evidence type="ECO:0000313" key="2">
    <source>
        <dbReference type="Proteomes" id="UP000092093"/>
    </source>
</evidence>
<reference evidence="1 2" key="1">
    <citation type="submission" date="2015-09" db="EMBL/GenBank/DDBJ databases">
        <title>Aphanizomenon flos-aquae WA102.</title>
        <authorList>
            <person name="Driscoll C."/>
        </authorList>
    </citation>
    <scope>NUCLEOTIDE SEQUENCE [LARGE SCALE GENOMIC DNA]</scope>
    <source>
        <strain evidence="1">WA102</strain>
    </source>
</reference>
<evidence type="ECO:0000313" key="1">
    <source>
        <dbReference type="EMBL" id="OBQ43614.1"/>
    </source>
</evidence>
<dbReference type="EMBL" id="LJOW01000048">
    <property type="protein sequence ID" value="OBQ43614.1"/>
    <property type="molecule type" value="Genomic_DNA"/>
</dbReference>
<dbReference type="Proteomes" id="UP000092093">
    <property type="component" value="Unassembled WGS sequence"/>
</dbReference>